<evidence type="ECO:0000313" key="3">
    <source>
        <dbReference type="Proteomes" id="UP001279660"/>
    </source>
</evidence>
<keyword evidence="3" id="KW-1185">Reference proteome</keyword>
<organism evidence="2 3">
    <name type="scientific">Sphingomonas echinoides</name>
    <dbReference type="NCBI Taxonomy" id="59803"/>
    <lineage>
        <taxon>Bacteria</taxon>
        <taxon>Pseudomonadati</taxon>
        <taxon>Pseudomonadota</taxon>
        <taxon>Alphaproteobacteria</taxon>
        <taxon>Sphingomonadales</taxon>
        <taxon>Sphingomonadaceae</taxon>
        <taxon>Sphingomonas</taxon>
    </lineage>
</organism>
<reference evidence="2 3" key="1">
    <citation type="submission" date="2023-11" db="EMBL/GenBank/DDBJ databases">
        <title>MicrobeMod: A computational toolkit for identifying prokaryotic methylation and restriction-modification with nanopore sequencing.</title>
        <authorList>
            <person name="Crits-Christoph A."/>
            <person name="Kang S.C."/>
            <person name="Lee H."/>
            <person name="Ostrov N."/>
        </authorList>
    </citation>
    <scope>NUCLEOTIDE SEQUENCE [LARGE SCALE GENOMIC DNA]</scope>
    <source>
        <strain evidence="2 3">ATCC 14820</strain>
    </source>
</reference>
<dbReference type="InterPro" id="IPR036513">
    <property type="entry name" value="STAS_dom_sf"/>
</dbReference>
<dbReference type="Pfam" id="PF13466">
    <property type="entry name" value="STAS_2"/>
    <property type="match status" value="1"/>
</dbReference>
<dbReference type="EMBL" id="JAWXXV010000001">
    <property type="protein sequence ID" value="MDX5983660.1"/>
    <property type="molecule type" value="Genomic_DNA"/>
</dbReference>
<dbReference type="RefSeq" id="WP_010404663.1">
    <property type="nucleotide sequence ID" value="NZ_JAWXXV010000001.1"/>
</dbReference>
<gene>
    <name evidence="2" type="ORF">SIL82_05255</name>
</gene>
<sequence length="105" mass="10930">MPNPLDPETASSVIHLPSHATTVTAEDLLTRLISAADDGVTTIDASASESIGQAALQVLLAARIEARDAGQEFHIIDPSPAFLERIEKCGLADAIGLIKTIGDQA</sequence>
<dbReference type="InterPro" id="IPR002645">
    <property type="entry name" value="STAS_dom"/>
</dbReference>
<dbReference type="SUPFAM" id="SSF52091">
    <property type="entry name" value="SpoIIaa-like"/>
    <property type="match status" value="1"/>
</dbReference>
<comment type="caution">
    <text evidence="2">The sequence shown here is derived from an EMBL/GenBank/DDBJ whole genome shotgun (WGS) entry which is preliminary data.</text>
</comment>
<dbReference type="Gene3D" id="3.30.750.24">
    <property type="entry name" value="STAS domain"/>
    <property type="match status" value="1"/>
</dbReference>
<feature type="domain" description="STAS" evidence="1">
    <location>
        <begin position="13"/>
        <end position="105"/>
    </location>
</feature>
<dbReference type="InterPro" id="IPR058548">
    <property type="entry name" value="MlaB-like_STAS"/>
</dbReference>
<name>A0ABU4PHI9_9SPHN</name>
<dbReference type="PROSITE" id="PS50801">
    <property type="entry name" value="STAS"/>
    <property type="match status" value="1"/>
</dbReference>
<dbReference type="Proteomes" id="UP001279660">
    <property type="component" value="Unassembled WGS sequence"/>
</dbReference>
<protein>
    <submittedName>
        <fullName evidence="2">STAS domain-containing protein</fullName>
    </submittedName>
</protein>
<evidence type="ECO:0000259" key="1">
    <source>
        <dbReference type="PROSITE" id="PS50801"/>
    </source>
</evidence>
<evidence type="ECO:0000313" key="2">
    <source>
        <dbReference type="EMBL" id="MDX5983660.1"/>
    </source>
</evidence>
<proteinExistence type="predicted"/>
<accession>A0ABU4PHI9</accession>